<dbReference type="InParanoid" id="E3M084"/>
<proteinExistence type="predicted"/>
<sequence>MDQFQRGHPYFSKNSGEMLKVKPDPPRIQSSVPSLERQIHSRQINEISSDAPNRTSTHDVLPLNRVRSDFETTFKLDTPITLSNRFPPKEDVTNNGNIASLESSSMISAKDSLKPPFDCERTSIQTMERISGNSVPFVDNPVDDGLDMTGVSENVCKESASTGSIVHHCTTELAENEDSLTEEYKKYIHDACLIPEASPDNSELTDCFVSEKERKCDGIWSELSTKLKEKENEKHVEELISEERVDFIPEDEIIEKSGRGLGNQPLEESLVKQNSICLNYTGQTVDSIVTEYKNDEDKPEMNNKDKEIQFVHEQQTYLIETSDTPISQEPEEDSDHAPQIISTDSYSSERQESSIKEHFENFENPFTLTKHETELIDENNSFFESGQDSVLPDTREVMSWSQMVSEHQITTPPVTRTPRISESDNTVNINEFDFLMGDFEIINEANIEEDGEVSETM</sequence>
<feature type="region of interest" description="Disordered" evidence="1">
    <location>
        <begin position="325"/>
        <end position="354"/>
    </location>
</feature>
<dbReference type="AlphaFoldDB" id="E3M084"/>
<organism evidence="3">
    <name type="scientific">Caenorhabditis remanei</name>
    <name type="common">Caenorhabditis vulgaris</name>
    <dbReference type="NCBI Taxonomy" id="31234"/>
    <lineage>
        <taxon>Eukaryota</taxon>
        <taxon>Metazoa</taxon>
        <taxon>Ecdysozoa</taxon>
        <taxon>Nematoda</taxon>
        <taxon>Chromadorea</taxon>
        <taxon>Rhabditida</taxon>
        <taxon>Rhabditina</taxon>
        <taxon>Rhabditomorpha</taxon>
        <taxon>Rhabditoidea</taxon>
        <taxon>Rhabditidae</taxon>
        <taxon>Peloderinae</taxon>
        <taxon>Caenorhabditis</taxon>
    </lineage>
</organism>
<dbReference type="Proteomes" id="UP000008281">
    <property type="component" value="Unassembled WGS sequence"/>
</dbReference>
<reference evidence="2" key="1">
    <citation type="submission" date="2007-07" db="EMBL/GenBank/DDBJ databases">
        <title>PCAP assembly of the Caenorhabditis remanei genome.</title>
        <authorList>
            <consortium name="The Caenorhabditis remanei Sequencing Consortium"/>
            <person name="Wilson R.K."/>
        </authorList>
    </citation>
    <scope>NUCLEOTIDE SEQUENCE [LARGE SCALE GENOMIC DNA]</scope>
    <source>
        <strain evidence="2">PB4641</strain>
    </source>
</reference>
<dbReference type="OrthoDB" id="10341109at2759"/>
<keyword evidence="3" id="KW-1185">Reference proteome</keyword>
<dbReference type="EMBL" id="DS268420">
    <property type="protein sequence ID" value="EFO87877.1"/>
    <property type="molecule type" value="Genomic_DNA"/>
</dbReference>
<gene>
    <name evidence="2" type="ORF">CRE_05812</name>
</gene>
<accession>E3M084</accession>
<feature type="region of interest" description="Disordered" evidence="1">
    <location>
        <begin position="1"/>
        <end position="38"/>
    </location>
</feature>
<evidence type="ECO:0000256" key="1">
    <source>
        <dbReference type="SAM" id="MobiDB-lite"/>
    </source>
</evidence>
<dbReference type="HOGENOM" id="CLU_598859_0_0_1"/>
<evidence type="ECO:0000313" key="2">
    <source>
        <dbReference type="EMBL" id="EFO87877.1"/>
    </source>
</evidence>
<evidence type="ECO:0000313" key="3">
    <source>
        <dbReference type="Proteomes" id="UP000008281"/>
    </source>
</evidence>
<name>E3M084_CAERE</name>
<protein>
    <submittedName>
        <fullName evidence="2">Uncharacterized protein</fullName>
    </submittedName>
</protein>